<dbReference type="Pfam" id="PF21999">
    <property type="entry name" value="IMS_HHH_1"/>
    <property type="match status" value="1"/>
</dbReference>
<gene>
    <name evidence="6" type="ORF">F7Q99_36960</name>
</gene>
<proteinExistence type="inferred from homology"/>
<dbReference type="Gene3D" id="3.30.70.270">
    <property type="match status" value="1"/>
</dbReference>
<dbReference type="SUPFAM" id="SSF56672">
    <property type="entry name" value="DNA/RNA polymerases"/>
    <property type="match status" value="1"/>
</dbReference>
<dbReference type="GO" id="GO:0003684">
    <property type="term" value="F:damaged DNA binding"/>
    <property type="evidence" value="ECO:0007669"/>
    <property type="project" value="InterPro"/>
</dbReference>
<dbReference type="PANTHER" id="PTHR35369:SF2">
    <property type="entry name" value="BLR3025 PROTEIN"/>
    <property type="match status" value="1"/>
</dbReference>
<dbReference type="GO" id="GO:0006281">
    <property type="term" value="P:DNA repair"/>
    <property type="evidence" value="ECO:0007669"/>
    <property type="project" value="InterPro"/>
</dbReference>
<evidence type="ECO:0000313" key="7">
    <source>
        <dbReference type="Proteomes" id="UP000450000"/>
    </source>
</evidence>
<dbReference type="Proteomes" id="UP000450000">
    <property type="component" value="Unassembled WGS sequence"/>
</dbReference>
<evidence type="ECO:0000256" key="3">
    <source>
        <dbReference type="ARBA" id="ARBA00025589"/>
    </source>
</evidence>
<organism evidence="6 7">
    <name type="scientific">Streptomyces kaniharaensis</name>
    <dbReference type="NCBI Taxonomy" id="212423"/>
    <lineage>
        <taxon>Bacteria</taxon>
        <taxon>Bacillati</taxon>
        <taxon>Actinomycetota</taxon>
        <taxon>Actinomycetes</taxon>
        <taxon>Kitasatosporales</taxon>
        <taxon>Streptomycetaceae</taxon>
        <taxon>Streptomyces</taxon>
    </lineage>
</organism>
<evidence type="ECO:0000313" key="6">
    <source>
        <dbReference type="EMBL" id="MQS17633.1"/>
    </source>
</evidence>
<dbReference type="PANTHER" id="PTHR35369">
    <property type="entry name" value="BLR3025 PROTEIN-RELATED"/>
    <property type="match status" value="1"/>
</dbReference>
<dbReference type="Gene3D" id="3.30.1490.100">
    <property type="entry name" value="DNA polymerase, Y-family, little finger domain"/>
    <property type="match status" value="1"/>
</dbReference>
<dbReference type="InterPro" id="IPR053848">
    <property type="entry name" value="IMS_HHH_1"/>
</dbReference>
<dbReference type="Pfam" id="PF11799">
    <property type="entry name" value="IMS_C"/>
    <property type="match status" value="1"/>
</dbReference>
<feature type="domain" description="UmuC" evidence="5">
    <location>
        <begin position="28"/>
        <end position="130"/>
    </location>
</feature>
<keyword evidence="2" id="KW-0227">DNA damage</keyword>
<dbReference type="EMBL" id="WBOF01000005">
    <property type="protein sequence ID" value="MQS17633.1"/>
    <property type="molecule type" value="Genomic_DNA"/>
</dbReference>
<reference evidence="6 7" key="1">
    <citation type="submission" date="2019-09" db="EMBL/GenBank/DDBJ databases">
        <title>Genome Sequences of Streptomyces kaniharaensis ATCC 21070.</title>
        <authorList>
            <person name="Zhu W."/>
            <person name="De Crecy-Lagard V."/>
            <person name="Richards N.G."/>
        </authorList>
    </citation>
    <scope>NUCLEOTIDE SEQUENCE [LARGE SCALE GENOMIC DNA]</scope>
    <source>
        <strain evidence="6 7">SF-557</strain>
    </source>
</reference>
<dbReference type="PROSITE" id="PS50173">
    <property type="entry name" value="UMUC"/>
    <property type="match status" value="1"/>
</dbReference>
<evidence type="ECO:0000256" key="4">
    <source>
        <dbReference type="SAM" id="MobiDB-lite"/>
    </source>
</evidence>
<dbReference type="InterPro" id="IPR043128">
    <property type="entry name" value="Rev_trsase/Diguanyl_cyclase"/>
</dbReference>
<dbReference type="InterPro" id="IPR017961">
    <property type="entry name" value="DNA_pol_Y-fam_little_finger"/>
</dbReference>
<protein>
    <recommendedName>
        <fullName evidence="5">UmuC domain-containing protein</fullName>
    </recommendedName>
</protein>
<dbReference type="Gene3D" id="1.10.150.20">
    <property type="entry name" value="5' to 3' exonuclease, C-terminal subdomain"/>
    <property type="match status" value="1"/>
</dbReference>
<dbReference type="InterPro" id="IPR001126">
    <property type="entry name" value="UmuC"/>
</dbReference>
<dbReference type="InterPro" id="IPR050356">
    <property type="entry name" value="SulA_CellDiv_inhibitor"/>
</dbReference>
<sequence length="347" mass="37022">MITAVTTRVLYLRFHPPTGRAPEGAEYERLLDLVTDFTPVVQALPPDAALADVAGALRYWRTDPAGLAALIRVRALALHGTDVTIGAAANPQLARLAALSQPPGGLRVLTPDQVPAFLAPLPPTTLPGIGAATARTLAQLGLTTVRAIAATPLATLQRALGAGPGLRLHQHAHGIDRTTVVPGRSEPVLAVEHAFDRDELDPAAQRRALLSLAQDLGHALRGRRQTAGALTLTVRYADHATTTRTRRLAEPSAHSPVLTQAAYRLHAALGLQRARVRSFTLRADHLDAAERASQQLTLDGTTEQARHRENAADKAHARYGRHAIAPAALLPPVSERRPPVPVPGRHR</sequence>
<name>A0A6N7L6A6_9ACTN</name>
<dbReference type="RefSeq" id="WP_153470908.1">
    <property type="nucleotide sequence ID" value="NZ_WBOF01000005.1"/>
</dbReference>
<comment type="caution">
    <text evidence="6">The sequence shown here is derived from an EMBL/GenBank/DDBJ whole genome shotgun (WGS) entry which is preliminary data.</text>
</comment>
<keyword evidence="7" id="KW-1185">Reference proteome</keyword>
<dbReference type="InterPro" id="IPR036775">
    <property type="entry name" value="DNA_pol_Y-fam_lit_finger_sf"/>
</dbReference>
<dbReference type="AlphaFoldDB" id="A0A6N7L6A6"/>
<evidence type="ECO:0000259" key="5">
    <source>
        <dbReference type="PROSITE" id="PS50173"/>
    </source>
</evidence>
<feature type="region of interest" description="Disordered" evidence="4">
    <location>
        <begin position="328"/>
        <end position="347"/>
    </location>
</feature>
<comment type="function">
    <text evidence="3">Poorly processive, error-prone DNA polymerase involved in untargeted mutagenesis. Copies undamaged DNA at stalled replication forks, which arise in vivo from mismatched or misaligned primer ends. These misaligned primers can be extended by PolIV. Exhibits no 3'-5' exonuclease (proofreading) activity. May be involved in translesional synthesis, in conjunction with the beta clamp from PolIII.</text>
</comment>
<dbReference type="InterPro" id="IPR043502">
    <property type="entry name" value="DNA/RNA_pol_sf"/>
</dbReference>
<evidence type="ECO:0000256" key="2">
    <source>
        <dbReference type="ARBA" id="ARBA00022763"/>
    </source>
</evidence>
<dbReference type="OrthoDB" id="4317601at2"/>
<dbReference type="GO" id="GO:0003887">
    <property type="term" value="F:DNA-directed DNA polymerase activity"/>
    <property type="evidence" value="ECO:0007669"/>
    <property type="project" value="InterPro"/>
</dbReference>
<comment type="similarity">
    <text evidence="1">Belongs to the DNA polymerase type-Y family.</text>
</comment>
<accession>A0A6N7L6A6</accession>
<dbReference type="SUPFAM" id="SSF100879">
    <property type="entry name" value="Lesion bypass DNA polymerase (Y-family), little finger domain"/>
    <property type="match status" value="1"/>
</dbReference>
<evidence type="ECO:0000256" key="1">
    <source>
        <dbReference type="ARBA" id="ARBA00010945"/>
    </source>
</evidence>